<keyword evidence="3" id="KW-0813">Transport</keyword>
<feature type="transmembrane region" description="Helical" evidence="8">
    <location>
        <begin position="163"/>
        <end position="182"/>
    </location>
</feature>
<keyword evidence="4 8" id="KW-0812">Transmembrane</keyword>
<proteinExistence type="inferred from homology"/>
<evidence type="ECO:0000256" key="7">
    <source>
        <dbReference type="SAM" id="MobiDB-lite"/>
    </source>
</evidence>
<dbReference type="PANTHER" id="PTHR11660:SF57">
    <property type="entry name" value="SOLUTE CARRIER FAMILY 40 MEMBER"/>
    <property type="match status" value="1"/>
</dbReference>
<feature type="transmembrane region" description="Helical" evidence="8">
    <location>
        <begin position="506"/>
        <end position="528"/>
    </location>
</feature>
<dbReference type="GO" id="GO:0016020">
    <property type="term" value="C:membrane"/>
    <property type="evidence" value="ECO:0007669"/>
    <property type="project" value="UniProtKB-SubCell"/>
</dbReference>
<dbReference type="Pfam" id="PF06963">
    <property type="entry name" value="FPN1"/>
    <property type="match status" value="2"/>
</dbReference>
<evidence type="ECO:0000256" key="6">
    <source>
        <dbReference type="ARBA" id="ARBA00023136"/>
    </source>
</evidence>
<dbReference type="Proteomes" id="UP000242188">
    <property type="component" value="Unassembled WGS sequence"/>
</dbReference>
<feature type="transmembrane region" description="Helical" evidence="8">
    <location>
        <begin position="211"/>
        <end position="232"/>
    </location>
</feature>
<dbReference type="STRING" id="6573.A0A210PVD4"/>
<evidence type="ECO:0000313" key="10">
    <source>
        <dbReference type="Proteomes" id="UP000242188"/>
    </source>
</evidence>
<comment type="subcellular location">
    <subcellularLocation>
        <location evidence="1">Membrane</location>
        <topology evidence="1">Multi-pass membrane protein</topology>
    </subcellularLocation>
</comment>
<evidence type="ECO:0000313" key="9">
    <source>
        <dbReference type="EMBL" id="OWF40451.1"/>
    </source>
</evidence>
<organism evidence="9 10">
    <name type="scientific">Mizuhopecten yessoensis</name>
    <name type="common">Japanese scallop</name>
    <name type="synonym">Patinopecten yessoensis</name>
    <dbReference type="NCBI Taxonomy" id="6573"/>
    <lineage>
        <taxon>Eukaryota</taxon>
        <taxon>Metazoa</taxon>
        <taxon>Spiralia</taxon>
        <taxon>Lophotrochozoa</taxon>
        <taxon>Mollusca</taxon>
        <taxon>Bivalvia</taxon>
        <taxon>Autobranchia</taxon>
        <taxon>Pteriomorphia</taxon>
        <taxon>Pectinida</taxon>
        <taxon>Pectinoidea</taxon>
        <taxon>Pectinidae</taxon>
        <taxon>Mizuhopecten</taxon>
    </lineage>
</organism>
<keyword evidence="5 8" id="KW-1133">Transmembrane helix</keyword>
<dbReference type="GO" id="GO:0005381">
    <property type="term" value="F:iron ion transmembrane transporter activity"/>
    <property type="evidence" value="ECO:0007669"/>
    <property type="project" value="InterPro"/>
</dbReference>
<evidence type="ECO:0000256" key="3">
    <source>
        <dbReference type="ARBA" id="ARBA00022448"/>
    </source>
</evidence>
<feature type="transmembrane region" description="Helical" evidence="8">
    <location>
        <begin position="130"/>
        <end position="151"/>
    </location>
</feature>
<feature type="compositionally biased region" description="Basic and acidic residues" evidence="7">
    <location>
        <begin position="416"/>
        <end position="425"/>
    </location>
</feature>
<comment type="caution">
    <text evidence="9">The sequence shown here is derived from an EMBL/GenBank/DDBJ whole genome shotgun (WGS) entry which is preliminary data.</text>
</comment>
<feature type="region of interest" description="Disordered" evidence="7">
    <location>
        <begin position="330"/>
        <end position="437"/>
    </location>
</feature>
<protein>
    <submittedName>
        <fullName evidence="9">Solute carrier family 40 member 1</fullName>
    </submittedName>
</protein>
<dbReference type="AlphaFoldDB" id="A0A210PVD4"/>
<evidence type="ECO:0000256" key="5">
    <source>
        <dbReference type="ARBA" id="ARBA00022989"/>
    </source>
</evidence>
<dbReference type="InterPro" id="IPR036259">
    <property type="entry name" value="MFS_trans_sf"/>
</dbReference>
<feature type="compositionally biased region" description="Polar residues" evidence="7">
    <location>
        <begin position="393"/>
        <end position="415"/>
    </location>
</feature>
<dbReference type="InterPro" id="IPR009716">
    <property type="entry name" value="Ferroportin-1"/>
</dbReference>
<feature type="transmembrane region" description="Helical" evidence="8">
    <location>
        <begin position="97"/>
        <end position="118"/>
    </location>
</feature>
<evidence type="ECO:0000256" key="8">
    <source>
        <dbReference type="SAM" id="Phobius"/>
    </source>
</evidence>
<feature type="transmembrane region" description="Helical" evidence="8">
    <location>
        <begin position="467"/>
        <end position="486"/>
    </location>
</feature>
<name>A0A210PVD4_MIZYE</name>
<feature type="transmembrane region" description="Helical" evidence="8">
    <location>
        <begin position="698"/>
        <end position="716"/>
    </location>
</feature>
<dbReference type="SUPFAM" id="SSF103473">
    <property type="entry name" value="MFS general substrate transporter"/>
    <property type="match status" value="2"/>
</dbReference>
<dbReference type="OrthoDB" id="648861at2759"/>
<accession>A0A210PVD4</accession>
<dbReference type="PANTHER" id="PTHR11660">
    <property type="entry name" value="SOLUTE CARRIER FAMILY 40 MEMBER"/>
    <property type="match status" value="1"/>
</dbReference>
<evidence type="ECO:0000256" key="1">
    <source>
        <dbReference type="ARBA" id="ARBA00004141"/>
    </source>
</evidence>
<keyword evidence="10" id="KW-1185">Reference proteome</keyword>
<reference evidence="9 10" key="1">
    <citation type="journal article" date="2017" name="Nat. Ecol. Evol.">
        <title>Scallop genome provides insights into evolution of bilaterian karyotype and development.</title>
        <authorList>
            <person name="Wang S."/>
            <person name="Zhang J."/>
            <person name="Jiao W."/>
            <person name="Li J."/>
            <person name="Xun X."/>
            <person name="Sun Y."/>
            <person name="Guo X."/>
            <person name="Huan P."/>
            <person name="Dong B."/>
            <person name="Zhang L."/>
            <person name="Hu X."/>
            <person name="Sun X."/>
            <person name="Wang J."/>
            <person name="Zhao C."/>
            <person name="Wang Y."/>
            <person name="Wang D."/>
            <person name="Huang X."/>
            <person name="Wang R."/>
            <person name="Lv J."/>
            <person name="Li Y."/>
            <person name="Zhang Z."/>
            <person name="Liu B."/>
            <person name="Lu W."/>
            <person name="Hui Y."/>
            <person name="Liang J."/>
            <person name="Zhou Z."/>
            <person name="Hou R."/>
            <person name="Li X."/>
            <person name="Liu Y."/>
            <person name="Li H."/>
            <person name="Ning X."/>
            <person name="Lin Y."/>
            <person name="Zhao L."/>
            <person name="Xing Q."/>
            <person name="Dou J."/>
            <person name="Li Y."/>
            <person name="Mao J."/>
            <person name="Guo H."/>
            <person name="Dou H."/>
            <person name="Li T."/>
            <person name="Mu C."/>
            <person name="Jiang W."/>
            <person name="Fu Q."/>
            <person name="Fu X."/>
            <person name="Miao Y."/>
            <person name="Liu J."/>
            <person name="Yu Q."/>
            <person name="Li R."/>
            <person name="Liao H."/>
            <person name="Li X."/>
            <person name="Kong Y."/>
            <person name="Jiang Z."/>
            <person name="Chourrout D."/>
            <person name="Li R."/>
            <person name="Bao Z."/>
        </authorList>
    </citation>
    <scope>NUCLEOTIDE SEQUENCE [LARGE SCALE GENOMIC DNA]</scope>
    <source>
        <strain evidence="9 10">PY_sf001</strain>
    </source>
</reference>
<gene>
    <name evidence="9" type="ORF">KP79_PYT22351</name>
</gene>
<comment type="similarity">
    <text evidence="2">Belongs to the ferroportin (FP) (TC 2.A.100) family. SLC40A subfamily.</text>
</comment>
<keyword evidence="6 8" id="KW-0472">Membrane</keyword>
<dbReference type="EMBL" id="NEDP02005462">
    <property type="protein sequence ID" value="OWF40451.1"/>
    <property type="molecule type" value="Genomic_DNA"/>
</dbReference>
<feature type="transmembrane region" description="Helical" evidence="8">
    <location>
        <begin position="540"/>
        <end position="558"/>
    </location>
</feature>
<sequence>MFIYMSLLQRYSETRLVVPCHSDIITTDKTVVADSHSHTRSKGIAMGPDKHDVHIPVKTKLFVYISHCFTTMGARMWWFGIGLFLVEVTPHSLQLTALYGFSNGGAMLLLAAVIGDWIDRSNRLRAARVALVLNNVSIAVCCVVIFFVLTYRPEIEAVWEDARLLTLCFAVVVIITIVANLTNLGRVLIMERDWIVEICQRDKATIATMSATFRFIDLCTKVVAPLVTGHVMTYGSHIYGAIFIGIWNIVALVAEYYLVWKVYTLVPALHTKSSADKSEVKEEIQIIKSAEHADKEYQALPSDDVPPFNQETVGNTTPHVEIYDITATTTATETEEGPTVHDVTDQNDTQLTDKHDTTIKDVDDNSSTLDQEPDHNISPKHETNESNSSSNNYTVEIGTNSKGSANGISRSSDQQLSKKDLESVEKATANTEATSRTHVEVVKETPNSLTAQLCYSMVSLYRGWKTFMKYDVAVAGWALAFLYFTVLGFDNITIGYATTQGMSESLVGILIGCAAVFGIIASISFPILRRKFGLVRTGTIGFSWEVCCLCLCIVSLWMPGGTFDPNRDWSKHNIIKGNCSNTIATTIGPLASSSEPYVNTTYEPAPEPELHVSTACNHILDVSDDIPESKASIIMLLMGIVGARFGVWLTDLAITQLFLEAVAETERGIVNGFQSSLNKLMDMFKFIMIIFIPDPSMFGYPAIVSFCFIFSAWLIYTRFSKKRTGHLLCGNNYNYSLDDK</sequence>
<feature type="compositionally biased region" description="Basic and acidic residues" evidence="7">
    <location>
        <begin position="351"/>
        <end position="363"/>
    </location>
</feature>
<evidence type="ECO:0000256" key="4">
    <source>
        <dbReference type="ARBA" id="ARBA00022692"/>
    </source>
</evidence>
<feature type="compositionally biased region" description="Basic and acidic residues" evidence="7">
    <location>
        <begin position="372"/>
        <end position="384"/>
    </location>
</feature>
<evidence type="ECO:0000256" key="2">
    <source>
        <dbReference type="ARBA" id="ARBA00006279"/>
    </source>
</evidence>
<feature type="transmembrane region" description="Helical" evidence="8">
    <location>
        <begin position="238"/>
        <end position="259"/>
    </location>
</feature>
<feature type="transmembrane region" description="Helical" evidence="8">
    <location>
        <begin position="61"/>
        <end position="85"/>
    </location>
</feature>